<dbReference type="AlphaFoldDB" id="A0ABD0RE15"/>
<protein>
    <submittedName>
        <fullName evidence="1">Uncharacterized protein</fullName>
    </submittedName>
</protein>
<reference evidence="1 2" key="1">
    <citation type="submission" date="2024-05" db="EMBL/GenBank/DDBJ databases">
        <title>Genome sequencing and assembly of Indian major carp, Cirrhinus mrigala (Hamilton, 1822).</title>
        <authorList>
            <person name="Mohindra V."/>
            <person name="Chowdhury L.M."/>
            <person name="Lal K."/>
            <person name="Jena J.K."/>
        </authorList>
    </citation>
    <scope>NUCLEOTIDE SEQUENCE [LARGE SCALE GENOMIC DNA]</scope>
    <source>
        <strain evidence="1">CM1030</strain>
        <tissue evidence="1">Blood</tissue>
    </source>
</reference>
<evidence type="ECO:0000313" key="2">
    <source>
        <dbReference type="Proteomes" id="UP001529510"/>
    </source>
</evidence>
<dbReference type="Proteomes" id="UP001529510">
    <property type="component" value="Unassembled WGS sequence"/>
</dbReference>
<evidence type="ECO:0000313" key="1">
    <source>
        <dbReference type="EMBL" id="KAL0196077.1"/>
    </source>
</evidence>
<name>A0ABD0RE15_CIRMR</name>
<gene>
    <name evidence="1" type="ORF">M9458_009649</name>
</gene>
<proteinExistence type="predicted"/>
<sequence>QSDHLKKLLEHHKNLGHLDTKSFHIVTDSCQTMSAGNCILSTLSGKANEIHQKRVGHVHMFDRQTSDQKSAM</sequence>
<dbReference type="EMBL" id="JAMKFB020000004">
    <property type="protein sequence ID" value="KAL0196077.1"/>
    <property type="molecule type" value="Genomic_DNA"/>
</dbReference>
<feature type="non-terminal residue" evidence="1">
    <location>
        <position position="72"/>
    </location>
</feature>
<feature type="non-terminal residue" evidence="1">
    <location>
        <position position="1"/>
    </location>
</feature>
<organism evidence="1 2">
    <name type="scientific">Cirrhinus mrigala</name>
    <name type="common">Mrigala</name>
    <dbReference type="NCBI Taxonomy" id="683832"/>
    <lineage>
        <taxon>Eukaryota</taxon>
        <taxon>Metazoa</taxon>
        <taxon>Chordata</taxon>
        <taxon>Craniata</taxon>
        <taxon>Vertebrata</taxon>
        <taxon>Euteleostomi</taxon>
        <taxon>Actinopterygii</taxon>
        <taxon>Neopterygii</taxon>
        <taxon>Teleostei</taxon>
        <taxon>Ostariophysi</taxon>
        <taxon>Cypriniformes</taxon>
        <taxon>Cyprinidae</taxon>
        <taxon>Labeoninae</taxon>
        <taxon>Labeonini</taxon>
        <taxon>Cirrhinus</taxon>
    </lineage>
</organism>
<keyword evidence="2" id="KW-1185">Reference proteome</keyword>
<accession>A0ABD0RE15</accession>
<comment type="caution">
    <text evidence="1">The sequence shown here is derived from an EMBL/GenBank/DDBJ whole genome shotgun (WGS) entry which is preliminary data.</text>
</comment>